<feature type="transmembrane region" description="Helical" evidence="4">
    <location>
        <begin position="51"/>
        <end position="72"/>
    </location>
</feature>
<evidence type="ECO:0000259" key="5">
    <source>
        <dbReference type="PROSITE" id="PS50850"/>
    </source>
</evidence>
<feature type="transmembrane region" description="Helical" evidence="4">
    <location>
        <begin position="246"/>
        <end position="265"/>
    </location>
</feature>
<feature type="transmembrane region" description="Helical" evidence="4">
    <location>
        <begin position="218"/>
        <end position="240"/>
    </location>
</feature>
<evidence type="ECO:0000256" key="1">
    <source>
        <dbReference type="ARBA" id="ARBA00022692"/>
    </source>
</evidence>
<evidence type="ECO:0000256" key="2">
    <source>
        <dbReference type="ARBA" id="ARBA00022989"/>
    </source>
</evidence>
<dbReference type="GO" id="GO:0022857">
    <property type="term" value="F:transmembrane transporter activity"/>
    <property type="evidence" value="ECO:0007669"/>
    <property type="project" value="InterPro"/>
</dbReference>
<organism evidence="6 7">
    <name type="scientific">Solimicrobium silvestre</name>
    <dbReference type="NCBI Taxonomy" id="2099400"/>
    <lineage>
        <taxon>Bacteria</taxon>
        <taxon>Pseudomonadati</taxon>
        <taxon>Pseudomonadota</taxon>
        <taxon>Betaproteobacteria</taxon>
        <taxon>Burkholderiales</taxon>
        <taxon>Oxalobacteraceae</taxon>
        <taxon>Solimicrobium</taxon>
    </lineage>
</organism>
<evidence type="ECO:0000256" key="3">
    <source>
        <dbReference type="ARBA" id="ARBA00023136"/>
    </source>
</evidence>
<feature type="transmembrane region" description="Helical" evidence="4">
    <location>
        <begin position="103"/>
        <end position="124"/>
    </location>
</feature>
<accession>A0A2S9GVN9</accession>
<feature type="transmembrane region" description="Helical" evidence="4">
    <location>
        <begin position="12"/>
        <end position="31"/>
    </location>
</feature>
<feature type="transmembrane region" description="Helical" evidence="4">
    <location>
        <begin position="277"/>
        <end position="295"/>
    </location>
</feature>
<name>A0A2S9GVN9_9BURK</name>
<comment type="caution">
    <text evidence="6">The sequence shown here is derived from an EMBL/GenBank/DDBJ whole genome shotgun (WGS) entry which is preliminary data.</text>
</comment>
<evidence type="ECO:0000313" key="6">
    <source>
        <dbReference type="EMBL" id="PRC91789.1"/>
    </source>
</evidence>
<protein>
    <submittedName>
        <fullName evidence="6">Major Facilitator Superfamily</fullName>
    </submittedName>
</protein>
<dbReference type="CDD" id="cd17324">
    <property type="entry name" value="MFS_NepI_like"/>
    <property type="match status" value="1"/>
</dbReference>
<feature type="transmembrane region" description="Helical" evidence="4">
    <location>
        <begin position="167"/>
        <end position="186"/>
    </location>
</feature>
<keyword evidence="1 4" id="KW-0812">Transmembrane</keyword>
<feature type="transmembrane region" description="Helical" evidence="4">
    <location>
        <begin position="301"/>
        <end position="321"/>
    </location>
</feature>
<keyword evidence="3 4" id="KW-0472">Membrane</keyword>
<feature type="transmembrane region" description="Helical" evidence="4">
    <location>
        <begin position="79"/>
        <end position="97"/>
    </location>
</feature>
<keyword evidence="7" id="KW-1185">Reference proteome</keyword>
<dbReference type="OrthoDB" id="9815356at2"/>
<dbReference type="Gene3D" id="1.20.1250.20">
    <property type="entry name" value="MFS general substrate transporter like domains"/>
    <property type="match status" value="1"/>
</dbReference>
<dbReference type="Proteomes" id="UP000237839">
    <property type="component" value="Unassembled WGS sequence"/>
</dbReference>
<dbReference type="PANTHER" id="PTHR42910">
    <property type="entry name" value="TRANSPORTER SCO4007-RELATED"/>
    <property type="match status" value="1"/>
</dbReference>
<dbReference type="Pfam" id="PF07690">
    <property type="entry name" value="MFS_1"/>
    <property type="match status" value="1"/>
</dbReference>
<dbReference type="RefSeq" id="WP_105533293.1">
    <property type="nucleotide sequence ID" value="NZ_PUGF01000019.1"/>
</dbReference>
<feature type="transmembrane region" description="Helical" evidence="4">
    <location>
        <begin position="342"/>
        <end position="361"/>
    </location>
</feature>
<dbReference type="PANTHER" id="PTHR42910:SF1">
    <property type="entry name" value="MAJOR FACILITATOR SUPERFAMILY (MFS) PROFILE DOMAIN-CONTAINING PROTEIN"/>
    <property type="match status" value="1"/>
</dbReference>
<dbReference type="EMBL" id="PUGF01000019">
    <property type="protein sequence ID" value="PRC91789.1"/>
    <property type="molecule type" value="Genomic_DNA"/>
</dbReference>
<dbReference type="PROSITE" id="PS50850">
    <property type="entry name" value="MFS"/>
    <property type="match status" value="1"/>
</dbReference>
<sequence length="404" mass="43084">MKSVTNTRLHPGLIILMSLATGISVASNYYVQPLLHTIAAYFRITNSTAGLIVTSAQIAFALGLMLLVPLADLIERKKLIVVMTLLAGAGMLVTAAAPSIIFVFIGTTVTGMFSVVAQILVPYAATLAQPEERGKIVGHMMSGLLLGILLARTVSGYCSTWFGWQSIYWLGAGMMFITGAVLGRNLPRYHSSIKISYPSLLKSTLTLFIDERVLRIRALLGAIIFCIFSILWTSISFLLANAPFNYSDGTIGLFGLVGAAGALAASRVGKLIDSGKTNLVTSLCIGLLLFSWFPLAVSKSSLLALIIGILLLDLAVQALHITNLSVLNHLSAESRNRLTSGYMTCYFAGGACGSVLSTVLFDYAGWLAVSLCGVTLSLVGVIVWWLSQRDNSSSTSTPAQGHHK</sequence>
<feature type="transmembrane region" description="Helical" evidence="4">
    <location>
        <begin position="136"/>
        <end position="155"/>
    </location>
</feature>
<feature type="transmembrane region" description="Helical" evidence="4">
    <location>
        <begin position="367"/>
        <end position="386"/>
    </location>
</feature>
<feature type="domain" description="Major facilitator superfamily (MFS) profile" evidence="5">
    <location>
        <begin position="13"/>
        <end position="391"/>
    </location>
</feature>
<evidence type="ECO:0000256" key="4">
    <source>
        <dbReference type="SAM" id="Phobius"/>
    </source>
</evidence>
<dbReference type="InterPro" id="IPR036259">
    <property type="entry name" value="MFS_trans_sf"/>
</dbReference>
<dbReference type="AlphaFoldDB" id="A0A2S9GVN9"/>
<evidence type="ECO:0000313" key="7">
    <source>
        <dbReference type="Proteomes" id="UP000237839"/>
    </source>
</evidence>
<proteinExistence type="predicted"/>
<keyword evidence="2 4" id="KW-1133">Transmembrane helix</keyword>
<gene>
    <name evidence="6" type="ORF">S2091_3544</name>
</gene>
<reference evidence="6 7" key="1">
    <citation type="submission" date="2018-02" db="EMBL/GenBank/DDBJ databases">
        <title>Solimicrobium silvestre gen. nov., sp. nov., isolated from alpine forest soil.</title>
        <authorList>
            <person name="Margesin R."/>
            <person name="Albuquerque L."/>
            <person name="Zhang D.-C."/>
            <person name="Froufe H.J.C."/>
            <person name="Severino R."/>
            <person name="Roxo I."/>
            <person name="Egas C."/>
            <person name="Da Costa M.S."/>
        </authorList>
    </citation>
    <scope>NUCLEOTIDE SEQUENCE [LARGE SCALE GENOMIC DNA]</scope>
    <source>
        <strain evidence="6 7">S20-91</strain>
    </source>
</reference>
<dbReference type="SUPFAM" id="SSF103473">
    <property type="entry name" value="MFS general substrate transporter"/>
    <property type="match status" value="1"/>
</dbReference>
<dbReference type="InterPro" id="IPR011701">
    <property type="entry name" value="MFS"/>
</dbReference>
<dbReference type="InterPro" id="IPR020846">
    <property type="entry name" value="MFS_dom"/>
</dbReference>